<proteinExistence type="predicted"/>
<evidence type="ECO:0000256" key="1">
    <source>
        <dbReference type="SAM" id="MobiDB-lite"/>
    </source>
</evidence>
<gene>
    <name evidence="2" type="ORF">MEDL_14148</name>
</gene>
<keyword evidence="3" id="KW-1185">Reference proteome</keyword>
<reference evidence="2" key="1">
    <citation type="submission" date="2021-03" db="EMBL/GenBank/DDBJ databases">
        <authorList>
            <person name="Bekaert M."/>
        </authorList>
    </citation>
    <scope>NUCLEOTIDE SEQUENCE</scope>
</reference>
<dbReference type="Proteomes" id="UP000683360">
    <property type="component" value="Unassembled WGS sequence"/>
</dbReference>
<feature type="compositionally biased region" description="Polar residues" evidence="1">
    <location>
        <begin position="26"/>
        <end position="41"/>
    </location>
</feature>
<organism evidence="2 3">
    <name type="scientific">Mytilus edulis</name>
    <name type="common">Blue mussel</name>
    <dbReference type="NCBI Taxonomy" id="6550"/>
    <lineage>
        <taxon>Eukaryota</taxon>
        <taxon>Metazoa</taxon>
        <taxon>Spiralia</taxon>
        <taxon>Lophotrochozoa</taxon>
        <taxon>Mollusca</taxon>
        <taxon>Bivalvia</taxon>
        <taxon>Autobranchia</taxon>
        <taxon>Pteriomorphia</taxon>
        <taxon>Mytilida</taxon>
        <taxon>Mytiloidea</taxon>
        <taxon>Mytilidae</taxon>
        <taxon>Mytilinae</taxon>
        <taxon>Mytilus</taxon>
    </lineage>
</organism>
<evidence type="ECO:0000313" key="3">
    <source>
        <dbReference type="Proteomes" id="UP000683360"/>
    </source>
</evidence>
<dbReference type="AlphaFoldDB" id="A0A8S3QWT8"/>
<feature type="region of interest" description="Disordered" evidence="1">
    <location>
        <begin position="117"/>
        <end position="184"/>
    </location>
</feature>
<name>A0A8S3QWT8_MYTED</name>
<comment type="caution">
    <text evidence="2">The sequence shown here is derived from an EMBL/GenBank/DDBJ whole genome shotgun (WGS) entry which is preliminary data.</text>
</comment>
<feature type="compositionally biased region" description="Basic and acidic residues" evidence="1">
    <location>
        <begin position="123"/>
        <end position="138"/>
    </location>
</feature>
<accession>A0A8S3QWT8</accession>
<feature type="region of interest" description="Disordered" evidence="1">
    <location>
        <begin position="1"/>
        <end position="52"/>
    </location>
</feature>
<dbReference type="OrthoDB" id="6199202at2759"/>
<protein>
    <submittedName>
        <fullName evidence="2">Uncharacterized protein</fullName>
    </submittedName>
</protein>
<sequence length="193" mass="21153">MDITEVTIPTLMGSQRAPVKNKQKTDLVSETVQKPVESQSKPSREMSPPLQYGQGAETIRSVRKEAISSPMYIGSVLPFGYWCVKKQEKVVFLDGTVYSLTASWAADPILSMIQKAGLQTSPEKVEVSDKESPTKEVTKPNTCIPEETIIDLTMSDEEDSGSDTLSETDTAAESDESNVETVRVVINCEDSDI</sequence>
<dbReference type="EMBL" id="CAJPWZ010000721">
    <property type="protein sequence ID" value="CAG2199388.1"/>
    <property type="molecule type" value="Genomic_DNA"/>
</dbReference>
<evidence type="ECO:0000313" key="2">
    <source>
        <dbReference type="EMBL" id="CAG2199388.1"/>
    </source>
</evidence>